<dbReference type="EMBL" id="JACIDU010000003">
    <property type="protein sequence ID" value="MBB4102428.1"/>
    <property type="molecule type" value="Genomic_DNA"/>
</dbReference>
<keyword evidence="6" id="KW-1185">Reference proteome</keyword>
<evidence type="ECO:0000256" key="4">
    <source>
        <dbReference type="SAM" id="MobiDB-lite"/>
    </source>
</evidence>
<sequence>MARVRIDGNTMAAAKNAAKKKETVEYRDTDAPGLAIRVKSGTAFFWCLTETFKKQIGPVAYFTPEDLPTIRALIPKIKHAKREGLDPSYLIAEVVGGEKDVERAEHKAGVKAGEWTWEVMRDKFLEHLKETGASKSYSNNISALGTDPKGALYDDFRPLHGMPVKSITPNDLAAVTRNIILRGRAKENARKDTLYPQARLTHAAIQAVFSWATHPDNQHESGLTLNIARLIRAPKRPKLEAKDLRPEDIIQAPLVTPKQIFQFGIRFCYDDPITKDCSRAALLLQILTGQRIATVLRSFKGQFIRTPDRPWAYVWALGPDKMGGFRALPLPEVASSVVHEQLKRTRDDNRYLFPQLKKGKGRDNRDGHLSDSTISDVTDRGRAAKGPLPKTFRGSHDFRRAFTTHLAEWKNFDFDAKESVELVTHRNEGAESVSQAVYNMNPLLREKFKVLKAYQDLLFKSFNPKFDGDYADYELEDIHEYEAMIGAHLGDQYFEDIRAAMEANHDPDADTDPDD</sequence>
<comment type="similarity">
    <text evidence="1">Belongs to the 'phage' integrase family.</text>
</comment>
<proteinExistence type="inferred from homology"/>
<dbReference type="PANTHER" id="PTHR30629">
    <property type="entry name" value="PROPHAGE INTEGRASE"/>
    <property type="match status" value="1"/>
</dbReference>
<evidence type="ECO:0000256" key="2">
    <source>
        <dbReference type="ARBA" id="ARBA00022908"/>
    </source>
</evidence>
<evidence type="ECO:0000256" key="3">
    <source>
        <dbReference type="ARBA" id="ARBA00023172"/>
    </source>
</evidence>
<dbReference type="Proteomes" id="UP000584824">
    <property type="component" value="Unassembled WGS sequence"/>
</dbReference>
<protein>
    <submittedName>
        <fullName evidence="5">Integrase</fullName>
    </submittedName>
</protein>
<evidence type="ECO:0000313" key="6">
    <source>
        <dbReference type="Proteomes" id="UP000584824"/>
    </source>
</evidence>
<evidence type="ECO:0000256" key="1">
    <source>
        <dbReference type="ARBA" id="ARBA00008857"/>
    </source>
</evidence>
<dbReference type="GO" id="GO:0006310">
    <property type="term" value="P:DNA recombination"/>
    <property type="evidence" value="ECO:0007669"/>
    <property type="project" value="UniProtKB-KW"/>
</dbReference>
<reference evidence="5 6" key="1">
    <citation type="submission" date="2020-08" db="EMBL/GenBank/DDBJ databases">
        <title>Genomic Encyclopedia of Type Strains, Phase IV (KMG-IV): sequencing the most valuable type-strain genomes for metagenomic binning, comparative biology and taxonomic classification.</title>
        <authorList>
            <person name="Goeker M."/>
        </authorList>
    </citation>
    <scope>NUCLEOTIDE SEQUENCE [LARGE SCALE GENOMIC DNA]</scope>
    <source>
        <strain evidence="5 6">DSM 26385</strain>
    </source>
</reference>
<dbReference type="InterPro" id="IPR013762">
    <property type="entry name" value="Integrase-like_cat_sf"/>
</dbReference>
<keyword evidence="2" id="KW-0229">DNA integration</keyword>
<keyword evidence="3" id="KW-0233">DNA recombination</keyword>
<gene>
    <name evidence="5" type="ORF">GGQ66_000963</name>
</gene>
<organism evidence="5 6">
    <name type="scientific">Allorhizobium borbori</name>
    <dbReference type="NCBI Taxonomy" id="485907"/>
    <lineage>
        <taxon>Bacteria</taxon>
        <taxon>Pseudomonadati</taxon>
        <taxon>Pseudomonadota</taxon>
        <taxon>Alphaproteobacteria</taxon>
        <taxon>Hyphomicrobiales</taxon>
        <taxon>Rhizobiaceae</taxon>
        <taxon>Rhizobium/Agrobacterium group</taxon>
        <taxon>Allorhizobium</taxon>
    </lineage>
</organism>
<feature type="region of interest" description="Disordered" evidence="4">
    <location>
        <begin position="355"/>
        <end position="386"/>
    </location>
</feature>
<dbReference type="SUPFAM" id="SSF56349">
    <property type="entry name" value="DNA breaking-rejoining enzymes"/>
    <property type="match status" value="1"/>
</dbReference>
<dbReference type="InterPro" id="IPR050808">
    <property type="entry name" value="Phage_Integrase"/>
</dbReference>
<name>A0A7W6P0G6_9HYPH</name>
<evidence type="ECO:0000313" key="5">
    <source>
        <dbReference type="EMBL" id="MBB4102428.1"/>
    </source>
</evidence>
<accession>A0A7W6P0G6</accession>
<dbReference type="PANTHER" id="PTHR30629:SF2">
    <property type="entry name" value="PROPHAGE INTEGRASE INTS-RELATED"/>
    <property type="match status" value="1"/>
</dbReference>
<dbReference type="Gene3D" id="1.10.443.10">
    <property type="entry name" value="Intergrase catalytic core"/>
    <property type="match status" value="1"/>
</dbReference>
<dbReference type="GO" id="GO:0015074">
    <property type="term" value="P:DNA integration"/>
    <property type="evidence" value="ECO:0007669"/>
    <property type="project" value="UniProtKB-KW"/>
</dbReference>
<dbReference type="RefSeq" id="WP_183789983.1">
    <property type="nucleotide sequence ID" value="NZ_JACIDU010000003.1"/>
</dbReference>
<comment type="caution">
    <text evidence="5">The sequence shown here is derived from an EMBL/GenBank/DDBJ whole genome shotgun (WGS) entry which is preliminary data.</text>
</comment>
<dbReference type="GO" id="GO:0003677">
    <property type="term" value="F:DNA binding"/>
    <property type="evidence" value="ECO:0007669"/>
    <property type="project" value="InterPro"/>
</dbReference>
<dbReference type="AlphaFoldDB" id="A0A7W6P0G6"/>
<dbReference type="InterPro" id="IPR011010">
    <property type="entry name" value="DNA_brk_join_enz"/>
</dbReference>